<feature type="compositionally biased region" description="Basic and acidic residues" evidence="1">
    <location>
        <begin position="77"/>
        <end position="101"/>
    </location>
</feature>
<name>X6NZN0_RETFI</name>
<protein>
    <submittedName>
        <fullName evidence="2">Uncharacterized protein</fullName>
    </submittedName>
</protein>
<gene>
    <name evidence="2" type="ORF">RFI_05781</name>
</gene>
<dbReference type="EMBL" id="ASPP01004994">
    <property type="protein sequence ID" value="ETO31338.1"/>
    <property type="molecule type" value="Genomic_DNA"/>
</dbReference>
<accession>X6NZN0</accession>
<comment type="caution">
    <text evidence="2">The sequence shown here is derived from an EMBL/GenBank/DDBJ whole genome shotgun (WGS) entry which is preliminary data.</text>
</comment>
<evidence type="ECO:0000313" key="3">
    <source>
        <dbReference type="Proteomes" id="UP000023152"/>
    </source>
</evidence>
<sequence>MSGQIGAEEDLFNEKKTNNGKTQNENEQLRLAKEKLRRYYQSQDKLVPLFDDPEQSIDTCYTRLALLIQQQFQQQKDRMIDNQEKEKSEEDKKNQDYKEENGEWPNSLNCSLTYRNQTKDIELQDIWNDRQKGFKICHISIQGKAESGKSVLSQRIAYLWGNYQMWNHQFQYLLMILNRL</sequence>
<evidence type="ECO:0000313" key="2">
    <source>
        <dbReference type="EMBL" id="ETO31338.1"/>
    </source>
</evidence>
<reference evidence="2 3" key="1">
    <citation type="journal article" date="2013" name="Curr. Biol.">
        <title>The Genome of the Foraminiferan Reticulomyxa filosa.</title>
        <authorList>
            <person name="Glockner G."/>
            <person name="Hulsmann N."/>
            <person name="Schleicher M."/>
            <person name="Noegel A.A."/>
            <person name="Eichinger L."/>
            <person name="Gallinger C."/>
            <person name="Pawlowski J."/>
            <person name="Sierra R."/>
            <person name="Euteneuer U."/>
            <person name="Pillet L."/>
            <person name="Moustafa A."/>
            <person name="Platzer M."/>
            <person name="Groth M."/>
            <person name="Szafranski K."/>
            <person name="Schliwa M."/>
        </authorList>
    </citation>
    <scope>NUCLEOTIDE SEQUENCE [LARGE SCALE GENOMIC DNA]</scope>
</reference>
<feature type="region of interest" description="Disordered" evidence="1">
    <location>
        <begin position="1"/>
        <end position="28"/>
    </location>
</feature>
<dbReference type="InterPro" id="IPR027417">
    <property type="entry name" value="P-loop_NTPase"/>
</dbReference>
<evidence type="ECO:0000256" key="1">
    <source>
        <dbReference type="SAM" id="MobiDB-lite"/>
    </source>
</evidence>
<dbReference type="AlphaFoldDB" id="X6NZN0"/>
<dbReference type="Proteomes" id="UP000023152">
    <property type="component" value="Unassembled WGS sequence"/>
</dbReference>
<proteinExistence type="predicted"/>
<feature type="region of interest" description="Disordered" evidence="1">
    <location>
        <begin position="77"/>
        <end position="103"/>
    </location>
</feature>
<dbReference type="Gene3D" id="3.40.50.300">
    <property type="entry name" value="P-loop containing nucleotide triphosphate hydrolases"/>
    <property type="match status" value="1"/>
</dbReference>
<keyword evidence="3" id="KW-1185">Reference proteome</keyword>
<organism evidence="2 3">
    <name type="scientific">Reticulomyxa filosa</name>
    <dbReference type="NCBI Taxonomy" id="46433"/>
    <lineage>
        <taxon>Eukaryota</taxon>
        <taxon>Sar</taxon>
        <taxon>Rhizaria</taxon>
        <taxon>Retaria</taxon>
        <taxon>Foraminifera</taxon>
        <taxon>Monothalamids</taxon>
        <taxon>Reticulomyxidae</taxon>
        <taxon>Reticulomyxa</taxon>
    </lineage>
</organism>